<protein>
    <submittedName>
        <fullName evidence="8">Glucooligosaccharide oxidase</fullName>
    </submittedName>
</protein>
<dbReference type="InterPro" id="IPR012951">
    <property type="entry name" value="BBE"/>
</dbReference>
<evidence type="ECO:0000313" key="8">
    <source>
        <dbReference type="EMBL" id="KAF6840972.1"/>
    </source>
</evidence>
<proteinExistence type="inferred from homology"/>
<dbReference type="Pfam" id="PF08031">
    <property type="entry name" value="BBE"/>
    <property type="match status" value="1"/>
</dbReference>
<dbReference type="Gene3D" id="3.40.462.20">
    <property type="match status" value="1"/>
</dbReference>
<evidence type="ECO:0000259" key="7">
    <source>
        <dbReference type="PROSITE" id="PS51387"/>
    </source>
</evidence>
<dbReference type="InterPro" id="IPR036318">
    <property type="entry name" value="FAD-bd_PCMH-like_sf"/>
</dbReference>
<keyword evidence="6" id="KW-0732">Signal</keyword>
<dbReference type="InterPro" id="IPR016169">
    <property type="entry name" value="FAD-bd_PCMH_sub2"/>
</dbReference>
<dbReference type="AlphaFoldDB" id="A0A8H6NQZ9"/>
<comment type="cofactor">
    <cofactor evidence="1">
        <name>FAD</name>
        <dbReference type="ChEBI" id="CHEBI:57692"/>
    </cofactor>
</comment>
<keyword evidence="5" id="KW-0560">Oxidoreductase</keyword>
<evidence type="ECO:0000256" key="5">
    <source>
        <dbReference type="ARBA" id="ARBA00023002"/>
    </source>
</evidence>
<name>A0A8H6NQZ9_9PEZI</name>
<comment type="caution">
    <text evidence="8">The sequence shown here is derived from an EMBL/GenBank/DDBJ whole genome shotgun (WGS) entry which is preliminary data.</text>
</comment>
<evidence type="ECO:0000256" key="3">
    <source>
        <dbReference type="ARBA" id="ARBA00022630"/>
    </source>
</evidence>
<sequence>MLTITALLFGILPLTIASPLSKNAIIDDCLAAAGVPYNPKDSAQWALDGAPFNVRIPFVPVSIAVPLTTAHIQSAVKCGRDNGVKVTPKCGGHSYANFGFGGEDGHLMLELDRMYNVTLDGASGIATVQGGARLGHVASELYKQGGKAISHGTCPGLSVGSAGHVLHGGYGMSSHTKGLALDWLVGATVVLANGTVATASASQNLELFWALKGAGSSMGVVSEFQFKTFDAPARATNFLAALQWTDARKAGDGFKILQEWVAAGGMPRELNMRLFVTPRFANLEGMFYGDKAGLQAVLDPLLARLGGRLTTTQTTDWFGNLQHFGNGLALDQKDTYKKVRQASTLPVMYTPDHKQQENFYSSSLYTNTLSAAEVDSFASYWHGPGKAQKRDWFVQIDLHGGPNSAVVENLSSSSAYAHRDKLLLWQFYDRVDLSATYPSDGFAFLGGFVASTGAGEGGMYFNYPDPNLGQDEAQARYWGGNLARLRRVKADLDPEEVFYFPQSVRPARG</sequence>
<accession>A0A8H6NQZ9</accession>
<comment type="similarity">
    <text evidence="2">Belongs to the oxygen-dependent FAD-linked oxidoreductase family.</text>
</comment>
<dbReference type="GO" id="GO:0016491">
    <property type="term" value="F:oxidoreductase activity"/>
    <property type="evidence" value="ECO:0007669"/>
    <property type="project" value="UniProtKB-KW"/>
</dbReference>
<dbReference type="EMBL" id="WIGM01000094">
    <property type="protein sequence ID" value="KAF6840972.1"/>
    <property type="molecule type" value="Genomic_DNA"/>
</dbReference>
<dbReference type="InterPro" id="IPR006094">
    <property type="entry name" value="Oxid_FAD_bind_N"/>
</dbReference>
<dbReference type="PROSITE" id="PS51387">
    <property type="entry name" value="FAD_PCMH"/>
    <property type="match status" value="1"/>
</dbReference>
<evidence type="ECO:0000313" key="9">
    <source>
        <dbReference type="Proteomes" id="UP000639643"/>
    </source>
</evidence>
<evidence type="ECO:0000256" key="1">
    <source>
        <dbReference type="ARBA" id="ARBA00001974"/>
    </source>
</evidence>
<feature type="signal peptide" evidence="6">
    <location>
        <begin position="1"/>
        <end position="17"/>
    </location>
</feature>
<dbReference type="GO" id="GO:0071949">
    <property type="term" value="F:FAD binding"/>
    <property type="evidence" value="ECO:0007669"/>
    <property type="project" value="InterPro"/>
</dbReference>
<feature type="chain" id="PRO_5034108009" evidence="6">
    <location>
        <begin position="18"/>
        <end position="509"/>
    </location>
</feature>
<organism evidence="8 9">
    <name type="scientific">Colletotrichum musicola</name>
    <dbReference type="NCBI Taxonomy" id="2175873"/>
    <lineage>
        <taxon>Eukaryota</taxon>
        <taxon>Fungi</taxon>
        <taxon>Dikarya</taxon>
        <taxon>Ascomycota</taxon>
        <taxon>Pezizomycotina</taxon>
        <taxon>Sordariomycetes</taxon>
        <taxon>Hypocreomycetidae</taxon>
        <taxon>Glomerellales</taxon>
        <taxon>Glomerellaceae</taxon>
        <taxon>Colletotrichum</taxon>
        <taxon>Colletotrichum orchidearum species complex</taxon>
    </lineage>
</organism>
<evidence type="ECO:0000256" key="4">
    <source>
        <dbReference type="ARBA" id="ARBA00022827"/>
    </source>
</evidence>
<evidence type="ECO:0000256" key="6">
    <source>
        <dbReference type="SAM" id="SignalP"/>
    </source>
</evidence>
<dbReference type="Proteomes" id="UP000639643">
    <property type="component" value="Unassembled WGS sequence"/>
</dbReference>
<dbReference type="Pfam" id="PF01565">
    <property type="entry name" value="FAD_binding_4"/>
    <property type="match status" value="1"/>
</dbReference>
<dbReference type="SUPFAM" id="SSF56176">
    <property type="entry name" value="FAD-binding/transporter-associated domain-like"/>
    <property type="match status" value="1"/>
</dbReference>
<keyword evidence="3" id="KW-0285">Flavoprotein</keyword>
<feature type="domain" description="FAD-binding PCMH-type" evidence="7">
    <location>
        <begin position="56"/>
        <end position="231"/>
    </location>
</feature>
<dbReference type="InterPro" id="IPR016166">
    <property type="entry name" value="FAD-bd_PCMH"/>
</dbReference>
<dbReference type="PANTHER" id="PTHR42973">
    <property type="entry name" value="BINDING OXIDOREDUCTASE, PUTATIVE (AFU_ORTHOLOGUE AFUA_1G17690)-RELATED"/>
    <property type="match status" value="1"/>
</dbReference>
<dbReference type="InterPro" id="IPR050416">
    <property type="entry name" value="FAD-linked_Oxidoreductase"/>
</dbReference>
<evidence type="ECO:0000256" key="2">
    <source>
        <dbReference type="ARBA" id="ARBA00005466"/>
    </source>
</evidence>
<reference evidence="8" key="1">
    <citation type="journal article" date="2020" name="Phytopathology">
        <title>Genome Sequence Resources of Colletotrichum truncatum, C. plurivorum, C. musicola, and C. sojae: Four Species Pathogenic to Soybean (Glycine max).</title>
        <authorList>
            <person name="Rogerio F."/>
            <person name="Boufleur T.R."/>
            <person name="Ciampi-Guillardi M."/>
            <person name="Sukno S.A."/>
            <person name="Thon M.R."/>
            <person name="Massola Junior N.S."/>
            <person name="Baroncelli R."/>
        </authorList>
    </citation>
    <scope>NUCLEOTIDE SEQUENCE</scope>
    <source>
        <strain evidence="8">LFN0074</strain>
    </source>
</reference>
<dbReference type="PANTHER" id="PTHR42973:SF39">
    <property type="entry name" value="FAD-BINDING PCMH-TYPE DOMAIN-CONTAINING PROTEIN"/>
    <property type="match status" value="1"/>
</dbReference>
<keyword evidence="4" id="KW-0274">FAD</keyword>
<dbReference type="Gene3D" id="3.30.465.10">
    <property type="match status" value="1"/>
</dbReference>
<gene>
    <name evidence="8" type="ORF">CMUS01_03745</name>
</gene>
<dbReference type="OrthoDB" id="415825at2759"/>
<keyword evidence="9" id="KW-1185">Reference proteome</keyword>